<dbReference type="AlphaFoldDB" id="A0A2G3PIJ3"/>
<name>A0A2G3PIJ3_WILMA</name>
<evidence type="ECO:0000256" key="2">
    <source>
        <dbReference type="ARBA" id="ARBA00023136"/>
    </source>
</evidence>
<dbReference type="GO" id="GO:0016020">
    <property type="term" value="C:membrane"/>
    <property type="evidence" value="ECO:0007669"/>
    <property type="project" value="UniProtKB-SubCell"/>
</dbReference>
<evidence type="ECO:0000256" key="1">
    <source>
        <dbReference type="ARBA" id="ARBA00004370"/>
    </source>
</evidence>
<keyword evidence="4" id="KW-1133">Transmembrane helix</keyword>
<dbReference type="Proteomes" id="UP000225108">
    <property type="component" value="Unassembled WGS sequence"/>
</dbReference>
<evidence type="ECO:0000313" key="6">
    <source>
        <dbReference type="Proteomes" id="UP000225108"/>
    </source>
</evidence>
<accession>A0A2G3PIJ3</accession>
<dbReference type="PANTHER" id="PTHR37042">
    <property type="entry name" value="OUTER MEMBRANE PROTEIN RV1973"/>
    <property type="match status" value="1"/>
</dbReference>
<evidence type="ECO:0008006" key="7">
    <source>
        <dbReference type="Google" id="ProtNLM"/>
    </source>
</evidence>
<organism evidence="5 6">
    <name type="scientific">Williamsia marianensis</name>
    <dbReference type="NCBI Taxonomy" id="85044"/>
    <lineage>
        <taxon>Bacteria</taxon>
        <taxon>Bacillati</taxon>
        <taxon>Actinomycetota</taxon>
        <taxon>Actinomycetes</taxon>
        <taxon>Mycobacteriales</taxon>
        <taxon>Nocardiaceae</taxon>
        <taxon>Williamsia</taxon>
    </lineage>
</organism>
<reference evidence="5 6" key="1">
    <citation type="submission" date="2017-10" db="EMBL/GenBank/DDBJ databases">
        <title>The draft genome sequence of Williamsia sp. BULT 1.1 isolated from the semi-arid grassland soils from South Africa.</title>
        <authorList>
            <person name="Kabwe M.H."/>
            <person name="Govender N."/>
            <person name="Mutseka Lunga P."/>
            <person name="Vikram S."/>
            <person name="Makhalanyane T.P."/>
        </authorList>
    </citation>
    <scope>NUCLEOTIDE SEQUENCE [LARGE SCALE GENOMIC DNA]</scope>
    <source>
        <strain evidence="5 6">BULT 1.1</strain>
    </source>
</reference>
<feature type="transmembrane region" description="Helical" evidence="4">
    <location>
        <begin position="37"/>
        <end position="58"/>
    </location>
</feature>
<comment type="subcellular location">
    <subcellularLocation>
        <location evidence="1">Membrane</location>
    </subcellularLocation>
</comment>
<comment type="caution">
    <text evidence="5">The sequence shown here is derived from an EMBL/GenBank/DDBJ whole genome shotgun (WGS) entry which is preliminary data.</text>
</comment>
<dbReference type="PANTHER" id="PTHR37042:SF4">
    <property type="entry name" value="OUTER MEMBRANE PROTEIN RV1973"/>
    <property type="match status" value="1"/>
</dbReference>
<evidence type="ECO:0000313" key="5">
    <source>
        <dbReference type="EMBL" id="PHV65546.1"/>
    </source>
</evidence>
<dbReference type="RefSeq" id="WP_099383921.1">
    <property type="nucleotide sequence ID" value="NZ_PEBD01000010.1"/>
</dbReference>
<keyword evidence="2 4" id="KW-0472">Membrane</keyword>
<sequence>MTKHDPTERDMTGHDMNGPRHTPPASRPEHLGRRRKAVAAILGLALIVLLTIAVVGFIGPQTRGDEREGQRREIQAATSDAVSALMTFTPQTLADQQQMVGPRLTGRLLLDFRSRGPAVVLPAAVDLGAQMSAQVVATAVNRMDSDSARVLVFVNQDITVPTADPAQQVVAVSRWADMRKVDGNWLLAGLQPVGPG</sequence>
<keyword evidence="4" id="KW-0812">Transmembrane</keyword>
<proteinExistence type="predicted"/>
<protein>
    <recommendedName>
        <fullName evidence="7">Mce-associated membrane protein</fullName>
    </recommendedName>
</protein>
<evidence type="ECO:0000256" key="3">
    <source>
        <dbReference type="SAM" id="MobiDB-lite"/>
    </source>
</evidence>
<feature type="region of interest" description="Disordered" evidence="3">
    <location>
        <begin position="1"/>
        <end position="32"/>
    </location>
</feature>
<evidence type="ECO:0000256" key="4">
    <source>
        <dbReference type="SAM" id="Phobius"/>
    </source>
</evidence>
<dbReference type="EMBL" id="PEBD01000010">
    <property type="protein sequence ID" value="PHV65546.1"/>
    <property type="molecule type" value="Genomic_DNA"/>
</dbReference>
<feature type="compositionally biased region" description="Basic and acidic residues" evidence="3">
    <location>
        <begin position="1"/>
        <end position="13"/>
    </location>
</feature>
<gene>
    <name evidence="5" type="ORF">CSW57_17495</name>
</gene>